<protein>
    <submittedName>
        <fullName evidence="2">Uncharacterized protein</fullName>
    </submittedName>
</protein>
<evidence type="ECO:0000313" key="3">
    <source>
        <dbReference type="Proteomes" id="UP000265719"/>
    </source>
</evidence>
<dbReference type="RefSeq" id="WP_119268115.1">
    <property type="nucleotide sequence ID" value="NZ_CP063196.1"/>
</dbReference>
<name>A0A399FXE4_9ACTN</name>
<evidence type="ECO:0000313" key="2">
    <source>
        <dbReference type="EMBL" id="UOE21374.1"/>
    </source>
</evidence>
<keyword evidence="3" id="KW-1185">Reference proteome</keyword>
<dbReference type="Proteomes" id="UP000265719">
    <property type="component" value="Chromosome"/>
</dbReference>
<organism evidence="2 3">
    <name type="scientific">Thermobifida halotolerans</name>
    <dbReference type="NCBI Taxonomy" id="483545"/>
    <lineage>
        <taxon>Bacteria</taxon>
        <taxon>Bacillati</taxon>
        <taxon>Actinomycetota</taxon>
        <taxon>Actinomycetes</taxon>
        <taxon>Streptosporangiales</taxon>
        <taxon>Nocardiopsidaceae</taxon>
        <taxon>Thermobifida</taxon>
    </lineage>
</organism>
<dbReference type="KEGG" id="thao:NI17_009780"/>
<evidence type="ECO:0000256" key="1">
    <source>
        <dbReference type="SAM" id="MobiDB-lite"/>
    </source>
</evidence>
<sequence length="239" mass="24996">MAADRLFQPPQRAGRRVDSGHRQVPQRVGGVARVLGRVVVGHPRRRLDRGRRGERGVGLTDRPEGLGAQARLRVGAGTGGVQHGFLRGGEPLGAHEAEFGVGDPLIGVCAPDRLAGTVGVDLGAQVPVPGFLGALGGESEEAAGVVVGVGVEGHETGHHEQLGDRGEGLAAQTVRTRGVQQVGGRPQLPRHSGARHLPAVGVVPSGKDRGRLPDLGDVDSAHLVRAQRVLERRGQRQQR</sequence>
<feature type="compositionally biased region" description="Basic and acidic residues" evidence="1">
    <location>
        <begin position="206"/>
        <end position="218"/>
    </location>
</feature>
<reference evidence="2" key="1">
    <citation type="submission" date="2020-10" db="EMBL/GenBank/DDBJ databases">
        <title>De novo genome project of the cellulose decomposer Thermobifida halotolerans type strain.</title>
        <authorList>
            <person name="Nagy I."/>
            <person name="Horvath B."/>
            <person name="Kukolya J."/>
            <person name="Nagy I."/>
            <person name="Orsini M."/>
        </authorList>
    </citation>
    <scope>NUCLEOTIDE SEQUENCE</scope>
    <source>
        <strain evidence="2">DSM 44931</strain>
    </source>
</reference>
<dbReference type="AlphaFoldDB" id="A0A399FXE4"/>
<feature type="region of interest" description="Disordered" evidence="1">
    <location>
        <begin position="1"/>
        <end position="25"/>
    </location>
</feature>
<feature type="region of interest" description="Disordered" evidence="1">
    <location>
        <begin position="179"/>
        <end position="218"/>
    </location>
</feature>
<dbReference type="EMBL" id="CP063196">
    <property type="protein sequence ID" value="UOE21374.1"/>
    <property type="molecule type" value="Genomic_DNA"/>
</dbReference>
<accession>A0A399FXE4</accession>
<gene>
    <name evidence="2" type="ORF">NI17_009780</name>
</gene>
<proteinExistence type="predicted"/>